<keyword evidence="6 9" id="KW-1133">Transmembrane helix</keyword>
<feature type="domain" description="Tripartite ATP-independent periplasmic transporters DctQ component" evidence="10">
    <location>
        <begin position="26"/>
        <end position="153"/>
    </location>
</feature>
<comment type="subcellular location">
    <subcellularLocation>
        <location evidence="1 9">Cell inner membrane</location>
        <topology evidence="1 9">Multi-pass membrane protein</topology>
    </subcellularLocation>
</comment>
<feature type="transmembrane region" description="Helical" evidence="9">
    <location>
        <begin position="50"/>
        <end position="68"/>
    </location>
</feature>
<protein>
    <recommendedName>
        <fullName evidence="9">TRAP transporter small permease protein</fullName>
    </recommendedName>
</protein>
<feature type="transmembrane region" description="Helical" evidence="9">
    <location>
        <begin position="89"/>
        <end position="108"/>
    </location>
</feature>
<feature type="transmembrane region" description="Helical" evidence="9">
    <location>
        <begin position="16"/>
        <end position="38"/>
    </location>
</feature>
<dbReference type="eggNOG" id="COG3090">
    <property type="taxonomic scope" value="Bacteria"/>
</dbReference>
<evidence type="ECO:0000256" key="1">
    <source>
        <dbReference type="ARBA" id="ARBA00004429"/>
    </source>
</evidence>
<keyword evidence="3" id="KW-1003">Cell membrane</keyword>
<keyword evidence="12" id="KW-1185">Reference proteome</keyword>
<dbReference type="RefSeq" id="WP_009540851.1">
    <property type="nucleotide sequence ID" value="NZ_ANHY01000011.1"/>
</dbReference>
<feature type="transmembrane region" description="Helical" evidence="9">
    <location>
        <begin position="128"/>
        <end position="148"/>
    </location>
</feature>
<evidence type="ECO:0000256" key="7">
    <source>
        <dbReference type="ARBA" id="ARBA00023136"/>
    </source>
</evidence>
<evidence type="ECO:0000256" key="8">
    <source>
        <dbReference type="ARBA" id="ARBA00038436"/>
    </source>
</evidence>
<name>K9HMJ6_9PROT</name>
<gene>
    <name evidence="11" type="ORF">C882_0191</name>
</gene>
<dbReference type="Pfam" id="PF04290">
    <property type="entry name" value="DctQ"/>
    <property type="match status" value="1"/>
</dbReference>
<keyword evidence="5 9" id="KW-0812">Transmembrane</keyword>
<keyword evidence="4 9" id="KW-0997">Cell inner membrane</keyword>
<dbReference type="GO" id="GO:0015740">
    <property type="term" value="P:C4-dicarboxylate transport"/>
    <property type="evidence" value="ECO:0007669"/>
    <property type="project" value="TreeGrafter"/>
</dbReference>
<evidence type="ECO:0000256" key="2">
    <source>
        <dbReference type="ARBA" id="ARBA00022448"/>
    </source>
</evidence>
<comment type="function">
    <text evidence="9">Part of the tripartite ATP-independent periplasmic (TRAP) transport system.</text>
</comment>
<reference evidence="11 12" key="1">
    <citation type="journal article" date="2013" name="Genome Announc.">
        <title>Draft Genome Sequence of an Alphaproteobacterium, Caenispirillum salinarum AK4(T), Isolated from a Solar Saltern.</title>
        <authorList>
            <person name="Khatri I."/>
            <person name="Singh A."/>
            <person name="Korpole S."/>
            <person name="Pinnaka A.K."/>
            <person name="Subramanian S."/>
        </authorList>
    </citation>
    <scope>NUCLEOTIDE SEQUENCE [LARGE SCALE GENOMIC DNA]</scope>
    <source>
        <strain evidence="11 12">AK4</strain>
    </source>
</reference>
<evidence type="ECO:0000256" key="3">
    <source>
        <dbReference type="ARBA" id="ARBA00022475"/>
    </source>
</evidence>
<dbReference type="PATRIC" id="fig|1238182.3.peg.2407"/>
<dbReference type="OrthoDB" id="7843639at2"/>
<dbReference type="EMBL" id="ANHY01000011">
    <property type="protein sequence ID" value="EKV29761.1"/>
    <property type="molecule type" value="Genomic_DNA"/>
</dbReference>
<keyword evidence="7 9" id="KW-0472">Membrane</keyword>
<sequence>MSRLSKTAAVLERLTMVPLLIAGAAMVAIVVAGTFWRYVLADPLLWTEEAARYLMIWIALIGASVCIRHGEHVRVEMLVRLLPRALRKAVDVVVAALILVFLGVLVWIGGGMALEATRQTSPALGIPMAVPLAVIPLSGVLMGLHLILRVAMLATGERAGVFDWAEPDQDHADWEAGR</sequence>
<evidence type="ECO:0000313" key="12">
    <source>
        <dbReference type="Proteomes" id="UP000009881"/>
    </source>
</evidence>
<keyword evidence="2 9" id="KW-0813">Transport</keyword>
<dbReference type="Proteomes" id="UP000009881">
    <property type="component" value="Unassembled WGS sequence"/>
</dbReference>
<evidence type="ECO:0000256" key="6">
    <source>
        <dbReference type="ARBA" id="ARBA00022989"/>
    </source>
</evidence>
<dbReference type="GO" id="GO:0005886">
    <property type="term" value="C:plasma membrane"/>
    <property type="evidence" value="ECO:0007669"/>
    <property type="project" value="UniProtKB-SubCell"/>
</dbReference>
<dbReference type="PANTHER" id="PTHR35011:SF2">
    <property type="entry name" value="2,3-DIKETO-L-GULONATE TRAP TRANSPORTER SMALL PERMEASE PROTEIN YIAM"/>
    <property type="match status" value="1"/>
</dbReference>
<dbReference type="AlphaFoldDB" id="K9HMJ6"/>
<comment type="similarity">
    <text evidence="8 9">Belongs to the TRAP transporter small permease family.</text>
</comment>
<dbReference type="GO" id="GO:0022857">
    <property type="term" value="F:transmembrane transporter activity"/>
    <property type="evidence" value="ECO:0007669"/>
    <property type="project" value="UniProtKB-UniRule"/>
</dbReference>
<evidence type="ECO:0000259" key="10">
    <source>
        <dbReference type="Pfam" id="PF04290"/>
    </source>
</evidence>
<comment type="subunit">
    <text evidence="9">The complex comprises the extracytoplasmic solute receptor protein and the two transmembrane proteins.</text>
</comment>
<dbReference type="STRING" id="1238182.C882_0191"/>
<evidence type="ECO:0000313" key="11">
    <source>
        <dbReference type="EMBL" id="EKV29761.1"/>
    </source>
</evidence>
<comment type="caution">
    <text evidence="11">The sequence shown here is derived from an EMBL/GenBank/DDBJ whole genome shotgun (WGS) entry which is preliminary data.</text>
</comment>
<accession>K9HMJ6</accession>
<dbReference type="InterPro" id="IPR055348">
    <property type="entry name" value="DctQ"/>
</dbReference>
<dbReference type="InterPro" id="IPR007387">
    <property type="entry name" value="TRAP_DctQ"/>
</dbReference>
<organism evidence="11 12">
    <name type="scientific">Caenispirillum salinarum AK4</name>
    <dbReference type="NCBI Taxonomy" id="1238182"/>
    <lineage>
        <taxon>Bacteria</taxon>
        <taxon>Pseudomonadati</taxon>
        <taxon>Pseudomonadota</taxon>
        <taxon>Alphaproteobacteria</taxon>
        <taxon>Rhodospirillales</taxon>
        <taxon>Novispirillaceae</taxon>
        <taxon>Caenispirillum</taxon>
    </lineage>
</organism>
<evidence type="ECO:0000256" key="5">
    <source>
        <dbReference type="ARBA" id="ARBA00022692"/>
    </source>
</evidence>
<evidence type="ECO:0000256" key="4">
    <source>
        <dbReference type="ARBA" id="ARBA00022519"/>
    </source>
</evidence>
<dbReference type="PANTHER" id="PTHR35011">
    <property type="entry name" value="2,3-DIKETO-L-GULONATE TRAP TRANSPORTER SMALL PERMEASE PROTEIN YIAM"/>
    <property type="match status" value="1"/>
</dbReference>
<evidence type="ECO:0000256" key="9">
    <source>
        <dbReference type="RuleBase" id="RU369079"/>
    </source>
</evidence>
<proteinExistence type="inferred from homology"/>